<dbReference type="EMBL" id="OC914846">
    <property type="protein sequence ID" value="CAD7636744.1"/>
    <property type="molecule type" value="Genomic_DNA"/>
</dbReference>
<keyword evidence="2" id="KW-1185">Reference proteome</keyword>
<dbReference type="Proteomes" id="UP000728032">
    <property type="component" value="Unassembled WGS sequence"/>
</dbReference>
<dbReference type="EMBL" id="CAJPVJ010000021">
    <property type="protein sequence ID" value="CAG2158539.1"/>
    <property type="molecule type" value="Genomic_DNA"/>
</dbReference>
<dbReference type="AlphaFoldDB" id="A0A7R9L822"/>
<accession>A0A7R9L822</accession>
<organism evidence="1">
    <name type="scientific">Oppiella nova</name>
    <dbReference type="NCBI Taxonomy" id="334625"/>
    <lineage>
        <taxon>Eukaryota</taxon>
        <taxon>Metazoa</taxon>
        <taxon>Ecdysozoa</taxon>
        <taxon>Arthropoda</taxon>
        <taxon>Chelicerata</taxon>
        <taxon>Arachnida</taxon>
        <taxon>Acari</taxon>
        <taxon>Acariformes</taxon>
        <taxon>Sarcoptiformes</taxon>
        <taxon>Oribatida</taxon>
        <taxon>Brachypylina</taxon>
        <taxon>Oppioidea</taxon>
        <taxon>Oppiidae</taxon>
        <taxon>Oppiella</taxon>
    </lineage>
</organism>
<name>A0A7R9L822_9ACAR</name>
<protein>
    <submittedName>
        <fullName evidence="1">Uncharacterized protein</fullName>
    </submittedName>
</protein>
<proteinExistence type="predicted"/>
<gene>
    <name evidence="1" type="ORF">ONB1V03_LOCUS392</name>
</gene>
<sequence>MPVAAREHSLDWFQTIFLRANAGDENDSFYRFRAKRNEEKHWKWQSQRTVSNLNSNLNLPVPKLPVRWRWHSSTSHSHSPAPTGSGTQAVDMWLQETCRALGGFHKLIHKGTNSPVYVPIAQTNANITDRHRQSADTECESSTPIVIDDTVATVTAGFLLSISYPTIPYISIHHSIRAHEPPYHSTPFPNAIPCTLPPEPYHTISCHIYQCHTHYKIRITALRMSRQSPQCHP</sequence>
<evidence type="ECO:0000313" key="2">
    <source>
        <dbReference type="Proteomes" id="UP000728032"/>
    </source>
</evidence>
<reference evidence="1" key="1">
    <citation type="submission" date="2020-11" db="EMBL/GenBank/DDBJ databases">
        <authorList>
            <person name="Tran Van P."/>
        </authorList>
    </citation>
    <scope>NUCLEOTIDE SEQUENCE</scope>
</reference>
<evidence type="ECO:0000313" key="1">
    <source>
        <dbReference type="EMBL" id="CAD7636744.1"/>
    </source>
</evidence>